<dbReference type="Proteomes" id="UP000485569">
    <property type="component" value="Unassembled WGS sequence"/>
</dbReference>
<keyword evidence="2" id="KW-1133">Transmembrane helix</keyword>
<gene>
    <name evidence="4" type="ORF">BWY41_00394</name>
</gene>
<organism evidence="4">
    <name type="scientific">Candidatus Atribacter allofermentans</name>
    <dbReference type="NCBI Taxonomy" id="1852833"/>
    <lineage>
        <taxon>Bacteria</taxon>
        <taxon>Pseudomonadati</taxon>
        <taxon>Atribacterota</taxon>
        <taxon>Atribacteria</taxon>
        <taxon>Atribacterales</taxon>
        <taxon>Atribacteraceae</taxon>
        <taxon>Atribacter</taxon>
    </lineage>
</organism>
<dbReference type="PANTHER" id="PTHR10343">
    <property type="entry name" value="5'-AMP-ACTIVATED PROTEIN KINASE , BETA SUBUNIT"/>
    <property type="match status" value="1"/>
</dbReference>
<name>A0A1V5T2K9_9BACT</name>
<sequence>MDRKEEKLIHYLEQLPQTTVPSDFSFRVMDRIETKQQRGYWLVNFKKLAIVSLSLVFLTLVFFTDLPLFPQFNISGLSGYRRVELKFYALSENPKTVAVAGDFSDWNTLQMEKKDGNSWVITLKVKPGKYQYSFVIDGEEWIPDPDSYRRIEDGFGGVNSVLVVNGG</sequence>
<proteinExistence type="inferred from homology"/>
<dbReference type="SUPFAM" id="SSF81296">
    <property type="entry name" value="E set domains"/>
    <property type="match status" value="1"/>
</dbReference>
<evidence type="ECO:0000256" key="2">
    <source>
        <dbReference type="SAM" id="Phobius"/>
    </source>
</evidence>
<feature type="domain" description="AMP-activated protein kinase glycogen-binding" evidence="3">
    <location>
        <begin position="93"/>
        <end position="165"/>
    </location>
</feature>
<dbReference type="InterPro" id="IPR013783">
    <property type="entry name" value="Ig-like_fold"/>
</dbReference>
<keyword evidence="2" id="KW-0812">Transmembrane</keyword>
<dbReference type="Pfam" id="PF16561">
    <property type="entry name" value="AMPK1_CBM"/>
    <property type="match status" value="1"/>
</dbReference>
<dbReference type="EMBL" id="MWBQ01000025">
    <property type="protein sequence ID" value="OQA61000.1"/>
    <property type="molecule type" value="Genomic_DNA"/>
</dbReference>
<protein>
    <recommendedName>
        <fullName evidence="3">AMP-activated protein kinase glycogen-binding domain-containing protein</fullName>
    </recommendedName>
</protein>
<dbReference type="InterPro" id="IPR014756">
    <property type="entry name" value="Ig_E-set"/>
</dbReference>
<accession>A0A1V5T2K9</accession>
<dbReference type="PANTHER" id="PTHR10343:SF84">
    <property type="entry name" value="5'-AMP-ACTIVATED PROTEIN KINASE SUBUNIT BETA-1"/>
    <property type="match status" value="1"/>
</dbReference>
<evidence type="ECO:0000259" key="3">
    <source>
        <dbReference type="Pfam" id="PF16561"/>
    </source>
</evidence>
<dbReference type="InterPro" id="IPR050827">
    <property type="entry name" value="CRP1_MDG1_kinase"/>
</dbReference>
<dbReference type="InterPro" id="IPR032640">
    <property type="entry name" value="AMPK1_CBM"/>
</dbReference>
<feature type="transmembrane region" description="Helical" evidence="2">
    <location>
        <begin position="48"/>
        <end position="69"/>
    </location>
</feature>
<dbReference type="CDD" id="cd02859">
    <property type="entry name" value="E_set_AMPKbeta_like_N"/>
    <property type="match status" value="1"/>
</dbReference>
<dbReference type="AlphaFoldDB" id="A0A1V5T2K9"/>
<keyword evidence="2" id="KW-0472">Membrane</keyword>
<comment type="similarity">
    <text evidence="1">Belongs to the 5'-AMP-activated protein kinase beta subunit family.</text>
</comment>
<reference evidence="4" key="1">
    <citation type="submission" date="2017-02" db="EMBL/GenBank/DDBJ databases">
        <title>Delving into the versatile metabolic prowess of the omnipresent phylum Bacteroidetes.</title>
        <authorList>
            <person name="Nobu M.K."/>
            <person name="Mei R."/>
            <person name="Narihiro T."/>
            <person name="Kuroda K."/>
            <person name="Liu W.-T."/>
        </authorList>
    </citation>
    <scope>NUCLEOTIDE SEQUENCE</scope>
    <source>
        <strain evidence="4">ADurb.Bin276</strain>
    </source>
</reference>
<evidence type="ECO:0000256" key="1">
    <source>
        <dbReference type="ARBA" id="ARBA00010926"/>
    </source>
</evidence>
<comment type="caution">
    <text evidence="4">The sequence shown here is derived from an EMBL/GenBank/DDBJ whole genome shotgun (WGS) entry which is preliminary data.</text>
</comment>
<dbReference type="Gene3D" id="2.60.40.10">
    <property type="entry name" value="Immunoglobulins"/>
    <property type="match status" value="1"/>
</dbReference>
<evidence type="ECO:0000313" key="4">
    <source>
        <dbReference type="EMBL" id="OQA61000.1"/>
    </source>
</evidence>